<evidence type="ECO:0000256" key="1">
    <source>
        <dbReference type="ARBA" id="ARBA00004613"/>
    </source>
</evidence>
<dbReference type="EMBL" id="DS028123">
    <property type="protein sequence ID" value="EEY68577.1"/>
    <property type="molecule type" value="Genomic_DNA"/>
</dbReference>
<sequence length="126" mass="14226">MRVGYVCVVATSIILATNNAVSDAESHTKLSTTTDYSETNKRFLISYDMDDLNKDEERMSNFNNARIITPQKVDDLVMKETIELAPKNIDWILQRADGRIDGWLDEATNEPNPIGNIGQMRANFEA</sequence>
<dbReference type="InParanoid" id="D0N2P8"/>
<dbReference type="RefSeq" id="XP_002905736.1">
    <property type="nucleotide sequence ID" value="XM_002905690.2"/>
</dbReference>
<comment type="subcellular location">
    <subcellularLocation>
        <location evidence="1 5">Secreted</location>
    </subcellularLocation>
</comment>
<comment type="similarity">
    <text evidence="2 5">Belongs to the RxLR effector family.</text>
</comment>
<proteinExistence type="inferred from homology"/>
<comment type="domain">
    <text evidence="5">The RxLR-dEER motif acts to carry the protein into the host cell cytoplasm through binding to cell surface phosphatidylinositol-3-phosphate.</text>
</comment>
<dbReference type="AlphaFoldDB" id="D0N2P8"/>
<dbReference type="GeneID" id="9479359"/>
<accession>D0N2P8</accession>
<evidence type="ECO:0000313" key="7">
    <source>
        <dbReference type="Proteomes" id="UP000006643"/>
    </source>
</evidence>
<dbReference type="VEuPathDB" id="FungiDB:PITG_05068"/>
<keyword evidence="7" id="KW-1185">Reference proteome</keyword>
<dbReference type="HOGENOM" id="CLU_1985945_0_0_1"/>
<reference evidence="7" key="1">
    <citation type="journal article" date="2009" name="Nature">
        <title>Genome sequence and analysis of the Irish potato famine pathogen Phytophthora infestans.</title>
        <authorList>
            <consortium name="The Broad Institute Genome Sequencing Platform"/>
            <person name="Haas B.J."/>
            <person name="Kamoun S."/>
            <person name="Zody M.C."/>
            <person name="Jiang R.H."/>
            <person name="Handsaker R.E."/>
            <person name="Cano L.M."/>
            <person name="Grabherr M."/>
            <person name="Kodira C.D."/>
            <person name="Raffaele S."/>
            <person name="Torto-Alalibo T."/>
            <person name="Bozkurt T.O."/>
            <person name="Ah-Fong A.M."/>
            <person name="Alvarado L."/>
            <person name="Anderson V.L."/>
            <person name="Armstrong M.R."/>
            <person name="Avrova A."/>
            <person name="Baxter L."/>
            <person name="Beynon J."/>
            <person name="Boevink P.C."/>
            <person name="Bollmann S.R."/>
            <person name="Bos J.I."/>
            <person name="Bulone V."/>
            <person name="Cai G."/>
            <person name="Cakir C."/>
            <person name="Carrington J.C."/>
            <person name="Chawner M."/>
            <person name="Conti L."/>
            <person name="Costanzo S."/>
            <person name="Ewan R."/>
            <person name="Fahlgren N."/>
            <person name="Fischbach M.A."/>
            <person name="Fugelstad J."/>
            <person name="Gilroy E.M."/>
            <person name="Gnerre S."/>
            <person name="Green P.J."/>
            <person name="Grenville-Briggs L.J."/>
            <person name="Griffith J."/>
            <person name="Grunwald N.J."/>
            <person name="Horn K."/>
            <person name="Horner N.R."/>
            <person name="Hu C.H."/>
            <person name="Huitema E."/>
            <person name="Jeong D.H."/>
            <person name="Jones A.M."/>
            <person name="Jones J.D."/>
            <person name="Jones R.W."/>
            <person name="Karlsson E.K."/>
            <person name="Kunjeti S.G."/>
            <person name="Lamour K."/>
            <person name="Liu Z."/>
            <person name="Ma L."/>
            <person name="Maclean D."/>
            <person name="Chibucos M.C."/>
            <person name="McDonald H."/>
            <person name="McWalters J."/>
            <person name="Meijer H.J."/>
            <person name="Morgan W."/>
            <person name="Morris P.F."/>
            <person name="Munro C.A."/>
            <person name="O'Neill K."/>
            <person name="Ospina-Giraldo M."/>
            <person name="Pinzon A."/>
            <person name="Pritchard L."/>
            <person name="Ramsahoye B."/>
            <person name="Ren Q."/>
            <person name="Restrepo S."/>
            <person name="Roy S."/>
            <person name="Sadanandom A."/>
            <person name="Savidor A."/>
            <person name="Schornack S."/>
            <person name="Schwartz D.C."/>
            <person name="Schumann U.D."/>
            <person name="Schwessinger B."/>
            <person name="Seyer L."/>
            <person name="Sharpe T."/>
            <person name="Silvar C."/>
            <person name="Song J."/>
            <person name="Studholme D.J."/>
            <person name="Sykes S."/>
            <person name="Thines M."/>
            <person name="van de Vondervoort P.J."/>
            <person name="Phuntumart V."/>
            <person name="Wawra S."/>
            <person name="Weide R."/>
            <person name="Win J."/>
            <person name="Young C."/>
            <person name="Zhou S."/>
            <person name="Fry W."/>
            <person name="Meyers B.C."/>
            <person name="van West P."/>
            <person name="Ristaino J."/>
            <person name="Govers F."/>
            <person name="Birch P.R."/>
            <person name="Whisson S.C."/>
            <person name="Judelson H.S."/>
            <person name="Nusbaum C."/>
        </authorList>
    </citation>
    <scope>NUCLEOTIDE SEQUENCE [LARGE SCALE GENOMIC DNA]</scope>
    <source>
        <strain evidence="7">T30-4</strain>
    </source>
</reference>
<dbReference type="OrthoDB" id="10505161at2759"/>
<dbReference type="Proteomes" id="UP000006643">
    <property type="component" value="Unassembled WGS sequence"/>
</dbReference>
<name>D0N2P8_PHYIT</name>
<evidence type="ECO:0000313" key="6">
    <source>
        <dbReference type="EMBL" id="EEY68577.1"/>
    </source>
</evidence>
<organism evidence="6 7">
    <name type="scientific">Phytophthora infestans (strain T30-4)</name>
    <name type="common">Potato late blight agent</name>
    <dbReference type="NCBI Taxonomy" id="403677"/>
    <lineage>
        <taxon>Eukaryota</taxon>
        <taxon>Sar</taxon>
        <taxon>Stramenopiles</taxon>
        <taxon>Oomycota</taxon>
        <taxon>Peronosporomycetes</taxon>
        <taxon>Peronosporales</taxon>
        <taxon>Peronosporaceae</taxon>
        <taxon>Phytophthora</taxon>
    </lineage>
</organism>
<comment type="function">
    <text evidence="5">Effector that suppresses plant defense responses during pathogen infection.</text>
</comment>
<gene>
    <name evidence="6" type="ORF">PITG_05068</name>
</gene>
<dbReference type="InterPro" id="IPR031825">
    <property type="entry name" value="RXLR"/>
</dbReference>
<evidence type="ECO:0000256" key="5">
    <source>
        <dbReference type="RuleBase" id="RU367124"/>
    </source>
</evidence>
<keyword evidence="4" id="KW-0732">Signal</keyword>
<keyword evidence="3 5" id="KW-0964">Secreted</keyword>
<dbReference type="Pfam" id="PF16810">
    <property type="entry name" value="RXLR"/>
    <property type="match status" value="1"/>
</dbReference>
<evidence type="ECO:0000256" key="2">
    <source>
        <dbReference type="ARBA" id="ARBA00010400"/>
    </source>
</evidence>
<protein>
    <recommendedName>
        <fullName evidence="5">RxLR effector protein</fullName>
    </recommendedName>
</protein>
<feature type="non-terminal residue" evidence="6">
    <location>
        <position position="126"/>
    </location>
</feature>
<evidence type="ECO:0000256" key="4">
    <source>
        <dbReference type="ARBA" id="ARBA00022729"/>
    </source>
</evidence>
<evidence type="ECO:0000256" key="3">
    <source>
        <dbReference type="ARBA" id="ARBA00022525"/>
    </source>
</evidence>
<dbReference type="KEGG" id="pif:PITG_05068"/>